<comment type="caution">
    <text evidence="2">The sequence shown here is derived from an EMBL/GenBank/DDBJ whole genome shotgun (WGS) entry which is preliminary data.</text>
</comment>
<evidence type="ECO:0000313" key="2">
    <source>
        <dbReference type="EMBL" id="PJZ65722.1"/>
    </source>
</evidence>
<sequence>MKSISLILAHCFLFQSLVFGSGWFCGLLAGEIKLCECNHGSGKEKHAAAEDSRFENKLVSEDGDEEHSHSSLPDCHSAKSGETHKCSCKKAKDKASALSGSICTQFYSSPNSEYTGPKTVGSELLAPFSESIGVQIPLFLERPPRFS</sequence>
<gene>
    <name evidence="2" type="ORF">CH371_12440</name>
</gene>
<organism evidence="2 3">
    <name type="scientific">Leptospira wolffii</name>
    <dbReference type="NCBI Taxonomy" id="409998"/>
    <lineage>
        <taxon>Bacteria</taxon>
        <taxon>Pseudomonadati</taxon>
        <taxon>Spirochaetota</taxon>
        <taxon>Spirochaetia</taxon>
        <taxon>Leptospirales</taxon>
        <taxon>Leptospiraceae</taxon>
        <taxon>Leptospira</taxon>
    </lineage>
</organism>
<reference evidence="2 3" key="1">
    <citation type="submission" date="2017-07" db="EMBL/GenBank/DDBJ databases">
        <title>Leptospira spp. isolated from tropical soils.</title>
        <authorList>
            <person name="Thibeaux R."/>
            <person name="Iraola G."/>
            <person name="Ferres I."/>
            <person name="Bierque E."/>
            <person name="Girault D."/>
            <person name="Soupe-Gilbert M.-E."/>
            <person name="Picardeau M."/>
            <person name="Goarant C."/>
        </authorList>
    </citation>
    <scope>NUCLEOTIDE SEQUENCE [LARGE SCALE GENOMIC DNA]</scope>
    <source>
        <strain evidence="2 3">FH2-C-A2</strain>
    </source>
</reference>
<name>A0A2M9ZBH9_9LEPT</name>
<dbReference type="EMBL" id="NPDT01000004">
    <property type="protein sequence ID" value="PJZ65722.1"/>
    <property type="molecule type" value="Genomic_DNA"/>
</dbReference>
<accession>A0A2M9ZBH9</accession>
<dbReference type="Proteomes" id="UP000231912">
    <property type="component" value="Unassembled WGS sequence"/>
</dbReference>
<protein>
    <submittedName>
        <fullName evidence="2">Uncharacterized protein</fullName>
    </submittedName>
</protein>
<dbReference type="RefSeq" id="WP_100759154.1">
    <property type="nucleotide sequence ID" value="NZ_NPDT01000004.1"/>
</dbReference>
<feature type="region of interest" description="Disordered" evidence="1">
    <location>
        <begin position="58"/>
        <end position="83"/>
    </location>
</feature>
<evidence type="ECO:0000256" key="1">
    <source>
        <dbReference type="SAM" id="MobiDB-lite"/>
    </source>
</evidence>
<dbReference type="InterPro" id="IPR058083">
    <property type="entry name" value="LIC_11090-like"/>
</dbReference>
<dbReference type="NCBIfam" id="NF047775">
    <property type="entry name" value="LIC_11090_fam"/>
    <property type="match status" value="1"/>
</dbReference>
<evidence type="ECO:0000313" key="3">
    <source>
        <dbReference type="Proteomes" id="UP000231912"/>
    </source>
</evidence>
<proteinExistence type="predicted"/>
<dbReference type="AlphaFoldDB" id="A0A2M9ZBH9"/>